<dbReference type="InterPro" id="IPR019887">
    <property type="entry name" value="Tscrpt_reg_AsnC/Lrp_C"/>
</dbReference>
<dbReference type="Gene3D" id="1.10.10.10">
    <property type="entry name" value="Winged helix-like DNA-binding domain superfamily/Winged helix DNA-binding domain"/>
    <property type="match status" value="1"/>
</dbReference>
<dbReference type="AlphaFoldDB" id="A0A5K7ZLF0"/>
<dbReference type="RefSeq" id="WP_155322478.1">
    <property type="nucleotide sequence ID" value="NZ_AP021876.1"/>
</dbReference>
<dbReference type="KEGG" id="dov:DSCO28_24620"/>
<dbReference type="GO" id="GO:0005829">
    <property type="term" value="C:cytosol"/>
    <property type="evidence" value="ECO:0007669"/>
    <property type="project" value="TreeGrafter"/>
</dbReference>
<dbReference type="SUPFAM" id="SSF54909">
    <property type="entry name" value="Dimeric alpha+beta barrel"/>
    <property type="match status" value="1"/>
</dbReference>
<keyword evidence="1" id="KW-0805">Transcription regulation</keyword>
<keyword evidence="2" id="KW-0238">DNA-binding</keyword>
<dbReference type="InterPro" id="IPR019888">
    <property type="entry name" value="Tscrpt_reg_AsnC-like"/>
</dbReference>
<evidence type="ECO:0000313" key="6">
    <source>
        <dbReference type="Proteomes" id="UP000425960"/>
    </source>
</evidence>
<dbReference type="GO" id="GO:0006355">
    <property type="term" value="P:regulation of DNA-templated transcription"/>
    <property type="evidence" value="ECO:0007669"/>
    <property type="project" value="UniProtKB-ARBA"/>
</dbReference>
<dbReference type="CDD" id="cd00090">
    <property type="entry name" value="HTH_ARSR"/>
    <property type="match status" value="1"/>
</dbReference>
<dbReference type="InterPro" id="IPR011008">
    <property type="entry name" value="Dimeric_a/b-barrel"/>
</dbReference>
<gene>
    <name evidence="5" type="ORF">DSCO28_24620</name>
</gene>
<dbReference type="Pfam" id="PF13412">
    <property type="entry name" value="HTH_24"/>
    <property type="match status" value="1"/>
</dbReference>
<feature type="domain" description="HTH asnC-type" evidence="4">
    <location>
        <begin position="9"/>
        <end position="70"/>
    </location>
</feature>
<dbReference type="EMBL" id="AP021876">
    <property type="protein sequence ID" value="BBO81896.1"/>
    <property type="molecule type" value="Genomic_DNA"/>
</dbReference>
<evidence type="ECO:0000256" key="2">
    <source>
        <dbReference type="ARBA" id="ARBA00023125"/>
    </source>
</evidence>
<dbReference type="InterPro" id="IPR011991">
    <property type="entry name" value="ArsR-like_HTH"/>
</dbReference>
<accession>A0A5K7ZLF0</accession>
<evidence type="ECO:0000256" key="3">
    <source>
        <dbReference type="ARBA" id="ARBA00023163"/>
    </source>
</evidence>
<name>A0A5K7ZLF0_9BACT</name>
<dbReference type="PANTHER" id="PTHR30154">
    <property type="entry name" value="LEUCINE-RESPONSIVE REGULATORY PROTEIN"/>
    <property type="match status" value="1"/>
</dbReference>
<dbReference type="Pfam" id="PF01037">
    <property type="entry name" value="AsnC_trans_reg"/>
    <property type="match status" value="1"/>
</dbReference>
<protein>
    <submittedName>
        <fullName evidence="5">AsnC family transcriptional regulator</fullName>
    </submittedName>
</protein>
<dbReference type="GO" id="GO:0043565">
    <property type="term" value="F:sequence-specific DNA binding"/>
    <property type="evidence" value="ECO:0007669"/>
    <property type="project" value="InterPro"/>
</dbReference>
<dbReference type="FunFam" id="1.10.10.10:FF:000186">
    <property type="entry name" value="AsnC family transcriptional regulator"/>
    <property type="match status" value="1"/>
</dbReference>
<proteinExistence type="predicted"/>
<dbReference type="InterPro" id="IPR036390">
    <property type="entry name" value="WH_DNA-bd_sf"/>
</dbReference>
<evidence type="ECO:0000259" key="4">
    <source>
        <dbReference type="PROSITE" id="PS50956"/>
    </source>
</evidence>
<sequence>MDRQIEKMLDGIGRKILAALQENARISFSRLGERVGLSSPAVTERVKKMEEAGVIRGYHAHIDPAVLGRAVTAFIQLTTDARHYPAVQKVAAGLSEVLACHHISGNASFLIQVRVGDVADLETVVARFSPYGQTRTAIVLSTSVDKGGRLPLE</sequence>
<dbReference type="PANTHER" id="PTHR30154:SF53">
    <property type="entry name" value="HTH-TYPE TRANSCRIPTIONAL REGULATOR LRPC"/>
    <property type="match status" value="1"/>
</dbReference>
<dbReference type="PRINTS" id="PR00033">
    <property type="entry name" value="HTHASNC"/>
</dbReference>
<dbReference type="SMART" id="SM00344">
    <property type="entry name" value="HTH_ASNC"/>
    <property type="match status" value="1"/>
</dbReference>
<dbReference type="Gene3D" id="3.30.70.920">
    <property type="match status" value="1"/>
</dbReference>
<dbReference type="SUPFAM" id="SSF46785">
    <property type="entry name" value="Winged helix' DNA-binding domain"/>
    <property type="match status" value="1"/>
</dbReference>
<organism evidence="5 6">
    <name type="scientific">Desulfosarcina ovata subsp. sediminis</name>
    <dbReference type="NCBI Taxonomy" id="885957"/>
    <lineage>
        <taxon>Bacteria</taxon>
        <taxon>Pseudomonadati</taxon>
        <taxon>Thermodesulfobacteriota</taxon>
        <taxon>Desulfobacteria</taxon>
        <taxon>Desulfobacterales</taxon>
        <taxon>Desulfosarcinaceae</taxon>
        <taxon>Desulfosarcina</taxon>
    </lineage>
</organism>
<evidence type="ECO:0000256" key="1">
    <source>
        <dbReference type="ARBA" id="ARBA00023015"/>
    </source>
</evidence>
<reference evidence="5 6" key="1">
    <citation type="submission" date="2019-11" db="EMBL/GenBank/DDBJ databases">
        <title>Comparative genomics of hydrocarbon-degrading Desulfosarcina strains.</title>
        <authorList>
            <person name="Watanabe M."/>
            <person name="Kojima H."/>
            <person name="Fukui M."/>
        </authorList>
    </citation>
    <scope>NUCLEOTIDE SEQUENCE [LARGE SCALE GENOMIC DNA]</scope>
    <source>
        <strain evidence="5 6">28bB2T</strain>
    </source>
</reference>
<dbReference type="InterPro" id="IPR036388">
    <property type="entry name" value="WH-like_DNA-bd_sf"/>
</dbReference>
<keyword evidence="3" id="KW-0804">Transcription</keyword>
<dbReference type="Proteomes" id="UP000425960">
    <property type="component" value="Chromosome"/>
</dbReference>
<dbReference type="GO" id="GO:0043200">
    <property type="term" value="P:response to amino acid"/>
    <property type="evidence" value="ECO:0007669"/>
    <property type="project" value="TreeGrafter"/>
</dbReference>
<evidence type="ECO:0000313" key="5">
    <source>
        <dbReference type="EMBL" id="BBO81896.1"/>
    </source>
</evidence>
<dbReference type="InterPro" id="IPR000485">
    <property type="entry name" value="AsnC-type_HTH_dom"/>
</dbReference>
<dbReference type="PROSITE" id="PS50956">
    <property type="entry name" value="HTH_ASNC_2"/>
    <property type="match status" value="1"/>
</dbReference>